<proteinExistence type="predicted"/>
<evidence type="ECO:0000313" key="2">
    <source>
        <dbReference type="Proteomes" id="UP000298424"/>
    </source>
</evidence>
<evidence type="ECO:0000313" key="1">
    <source>
        <dbReference type="EMBL" id="TFD23842.1"/>
    </source>
</evidence>
<dbReference type="EMBL" id="SOGT01000015">
    <property type="protein sequence ID" value="TFD23842.1"/>
    <property type="molecule type" value="Genomic_DNA"/>
</dbReference>
<dbReference type="AlphaFoldDB" id="A0A4R8ZCG4"/>
<protein>
    <submittedName>
        <fullName evidence="1">Uncharacterized protein</fullName>
    </submittedName>
</protein>
<keyword evidence="2" id="KW-1185">Reference proteome</keyword>
<dbReference type="OrthoDB" id="3700292at2"/>
<reference evidence="1 2" key="1">
    <citation type="submission" date="2019-03" db="EMBL/GenBank/DDBJ databases">
        <title>Genomics of glacier-inhabiting Cryobacterium strains.</title>
        <authorList>
            <person name="Liu Q."/>
            <person name="Xin Y.-H."/>
        </authorList>
    </citation>
    <scope>NUCLEOTIDE SEQUENCE [LARGE SCALE GENOMIC DNA]</scope>
    <source>
        <strain evidence="1 2">TMT1-1</strain>
    </source>
</reference>
<dbReference type="Proteomes" id="UP000298424">
    <property type="component" value="Unassembled WGS sequence"/>
</dbReference>
<comment type="caution">
    <text evidence="1">The sequence shown here is derived from an EMBL/GenBank/DDBJ whole genome shotgun (WGS) entry which is preliminary data.</text>
</comment>
<dbReference type="RefSeq" id="WP_104196169.1">
    <property type="nucleotide sequence ID" value="NZ_SOGT01000015.1"/>
</dbReference>
<accession>A0A4R8ZCG4</accession>
<sequence>MEPKRFLLEGPTLRELKERAVAEHGANVTIIAAERVTVGGIHGFFARQHYEITVEVTEPAERKRSAHSGLDISARLGIAALLDDADEAESRLHRTQASPQLSTTSEGFARLMDELTFATGRGAVAGSNPEPVTGAPAAPNPAPASAPVVTPVFLPAPTLARPPVPAPLTRPGDLVLIVGLEDDPLTIALLMLRVAGAGDLRTSGTLRQDGTERVDDRRGAMLARAQGVEIGHSTFIAYGLEPASDALARAAALTEIGADQVWVVVDASRKTEDTIRWVNMVTSSIQVHAVAALGRQFTTSPATVDDLGLPVEWMDGRVAAAPTGRRVATPLSRPGERER</sequence>
<organism evidence="1 2">
    <name type="scientific">Cryobacterium lyxosi</name>
    <dbReference type="NCBI Taxonomy" id="1259228"/>
    <lineage>
        <taxon>Bacteria</taxon>
        <taxon>Bacillati</taxon>
        <taxon>Actinomycetota</taxon>
        <taxon>Actinomycetes</taxon>
        <taxon>Micrococcales</taxon>
        <taxon>Microbacteriaceae</taxon>
        <taxon>Cryobacterium</taxon>
    </lineage>
</organism>
<name>A0A4R8ZCG4_9MICO</name>
<gene>
    <name evidence="1" type="ORF">E3T27_13635</name>
</gene>